<dbReference type="GO" id="GO:0000160">
    <property type="term" value="P:phosphorelay signal transduction system"/>
    <property type="evidence" value="ECO:0007669"/>
    <property type="project" value="InterPro"/>
</dbReference>
<feature type="DNA-binding region" description="OmpR/PhoB-type" evidence="2">
    <location>
        <begin position="9"/>
        <end position="108"/>
    </location>
</feature>
<dbReference type="InterPro" id="IPR001867">
    <property type="entry name" value="OmpR/PhoB-type_DNA-bd"/>
</dbReference>
<dbReference type="CDD" id="cd00383">
    <property type="entry name" value="trans_reg_C"/>
    <property type="match status" value="1"/>
</dbReference>
<dbReference type="InterPro" id="IPR036388">
    <property type="entry name" value="WH-like_DNA-bd_sf"/>
</dbReference>
<evidence type="ECO:0000256" key="1">
    <source>
        <dbReference type="ARBA" id="ARBA00023125"/>
    </source>
</evidence>
<evidence type="ECO:0000313" key="4">
    <source>
        <dbReference type="EMBL" id="PSW13346.1"/>
    </source>
</evidence>
<protein>
    <submittedName>
        <fullName evidence="4">Helix-turn-helix domain-containing protein</fullName>
    </submittedName>
</protein>
<feature type="domain" description="OmpR/PhoB-type" evidence="3">
    <location>
        <begin position="9"/>
        <end position="108"/>
    </location>
</feature>
<dbReference type="Proteomes" id="UP000241346">
    <property type="component" value="Unassembled WGS sequence"/>
</dbReference>
<dbReference type="EMBL" id="PYMB01000003">
    <property type="protein sequence ID" value="PSW13346.1"/>
    <property type="molecule type" value="Genomic_DNA"/>
</dbReference>
<dbReference type="SUPFAM" id="SSF46894">
    <property type="entry name" value="C-terminal effector domain of the bipartite response regulators"/>
    <property type="match status" value="1"/>
</dbReference>
<dbReference type="PROSITE" id="PS51755">
    <property type="entry name" value="OMPR_PHOB"/>
    <property type="match status" value="1"/>
</dbReference>
<evidence type="ECO:0000256" key="2">
    <source>
        <dbReference type="PROSITE-ProRule" id="PRU01091"/>
    </source>
</evidence>
<gene>
    <name evidence="4" type="ORF">C9J01_10895</name>
</gene>
<evidence type="ECO:0000259" key="3">
    <source>
        <dbReference type="PROSITE" id="PS51755"/>
    </source>
</evidence>
<proteinExistence type="predicted"/>
<comment type="caution">
    <text evidence="4">The sequence shown here is derived from an EMBL/GenBank/DDBJ whole genome shotgun (WGS) entry which is preliminary data.</text>
</comment>
<sequence>MRKIMRDMTTPVLLGDFKIDPVTQVLIRTTDNQSVKLSRSESLIICMLAKQPNVAVSRDALLEDCWTGKVVTNSSLTVAIKHIRSAFSELGADDVIVTEPKKGYLIRLSSVEELKLAENNVSNAVEKPPANDLTNSHISHATPDSPLKTSITKAAVFSRLTLLSKRYLVTAFSFTLTITTLSQMALFVESTRIDNHHVLYDGQIMPPAVINAIKAFPNPKSKFITYPLGGICDDYQLIVIDNKTGFIDITSQIEQGNCRG</sequence>
<dbReference type="InterPro" id="IPR016032">
    <property type="entry name" value="Sig_transdc_resp-reg_C-effctor"/>
</dbReference>
<keyword evidence="1 2" id="KW-0238">DNA-binding</keyword>
<dbReference type="GO" id="GO:0006355">
    <property type="term" value="P:regulation of DNA-templated transcription"/>
    <property type="evidence" value="ECO:0007669"/>
    <property type="project" value="InterPro"/>
</dbReference>
<dbReference type="GO" id="GO:0003677">
    <property type="term" value="F:DNA binding"/>
    <property type="evidence" value="ECO:0007669"/>
    <property type="project" value="UniProtKB-UniRule"/>
</dbReference>
<dbReference type="Gene3D" id="1.10.10.10">
    <property type="entry name" value="Winged helix-like DNA-binding domain superfamily/Winged helix DNA-binding domain"/>
    <property type="match status" value="1"/>
</dbReference>
<dbReference type="SMART" id="SM00862">
    <property type="entry name" value="Trans_reg_C"/>
    <property type="match status" value="1"/>
</dbReference>
<dbReference type="Pfam" id="PF00486">
    <property type="entry name" value="Trans_reg_C"/>
    <property type="match status" value="1"/>
</dbReference>
<dbReference type="AlphaFoldDB" id="A0A2T3NFJ0"/>
<reference evidence="4 5" key="1">
    <citation type="submission" date="2018-03" db="EMBL/GenBank/DDBJ databases">
        <title>Whole genome sequencing of Histamine producing bacteria.</title>
        <authorList>
            <person name="Butler K."/>
        </authorList>
    </citation>
    <scope>NUCLEOTIDE SEQUENCE [LARGE SCALE GENOMIC DNA]</scope>
    <source>
        <strain evidence="4 5">DSM 19138</strain>
    </source>
</reference>
<name>A0A2T3NFJ0_9GAMM</name>
<organism evidence="4 5">
    <name type="scientific">Photobacterium rosenbergii</name>
    <dbReference type="NCBI Taxonomy" id="294936"/>
    <lineage>
        <taxon>Bacteria</taxon>
        <taxon>Pseudomonadati</taxon>
        <taxon>Pseudomonadota</taxon>
        <taxon>Gammaproteobacteria</taxon>
        <taxon>Vibrionales</taxon>
        <taxon>Vibrionaceae</taxon>
        <taxon>Photobacterium</taxon>
    </lineage>
</organism>
<evidence type="ECO:0000313" key="5">
    <source>
        <dbReference type="Proteomes" id="UP000241346"/>
    </source>
</evidence>
<accession>A0A2T3NFJ0</accession>